<dbReference type="HOGENOM" id="CLU_048602_1_2_1"/>
<keyword evidence="8 10" id="KW-0472">Membrane</keyword>
<dbReference type="Proteomes" id="UP000027222">
    <property type="component" value="Unassembled WGS sequence"/>
</dbReference>
<evidence type="ECO:0000256" key="7">
    <source>
        <dbReference type="ARBA" id="ARBA00023128"/>
    </source>
</evidence>
<dbReference type="GO" id="GO:0046872">
    <property type="term" value="F:metal ion binding"/>
    <property type="evidence" value="ECO:0007669"/>
    <property type="project" value="UniProtKB-KW"/>
</dbReference>
<evidence type="ECO:0000256" key="1">
    <source>
        <dbReference type="ARBA" id="ARBA00004273"/>
    </source>
</evidence>
<protein>
    <recommendedName>
        <fullName evidence="10">Holocytochrome c-type synthase</fullName>
        <ecNumber evidence="10">4.4.1.17</ecNumber>
    </recommendedName>
</protein>
<evidence type="ECO:0000256" key="4">
    <source>
        <dbReference type="ARBA" id="ARBA00022723"/>
    </source>
</evidence>
<keyword evidence="9 10" id="KW-0456">Lyase</keyword>
<evidence type="ECO:0000256" key="6">
    <source>
        <dbReference type="ARBA" id="ARBA00023004"/>
    </source>
</evidence>
<feature type="compositionally biased region" description="Polar residues" evidence="11">
    <location>
        <begin position="35"/>
        <end position="46"/>
    </location>
</feature>
<dbReference type="GO" id="GO:0004408">
    <property type="term" value="F:holocytochrome-c synthase activity"/>
    <property type="evidence" value="ECO:0007669"/>
    <property type="project" value="UniProtKB-EC"/>
</dbReference>
<organism evidence="12 13">
    <name type="scientific">Galerina marginata (strain CBS 339.88)</name>
    <dbReference type="NCBI Taxonomy" id="685588"/>
    <lineage>
        <taxon>Eukaryota</taxon>
        <taxon>Fungi</taxon>
        <taxon>Dikarya</taxon>
        <taxon>Basidiomycota</taxon>
        <taxon>Agaricomycotina</taxon>
        <taxon>Agaricomycetes</taxon>
        <taxon>Agaricomycetidae</taxon>
        <taxon>Agaricales</taxon>
        <taxon>Agaricineae</taxon>
        <taxon>Strophariaceae</taxon>
        <taxon>Galerina</taxon>
    </lineage>
</organism>
<dbReference type="STRING" id="685588.A0A067TNJ5"/>
<evidence type="ECO:0000256" key="2">
    <source>
        <dbReference type="ARBA" id="ARBA00007255"/>
    </source>
</evidence>
<dbReference type="OrthoDB" id="4243at2759"/>
<feature type="compositionally biased region" description="Basic and acidic residues" evidence="11">
    <location>
        <begin position="53"/>
        <end position="67"/>
    </location>
</feature>
<dbReference type="GO" id="GO:0005743">
    <property type="term" value="C:mitochondrial inner membrane"/>
    <property type="evidence" value="ECO:0007669"/>
    <property type="project" value="UniProtKB-SubCell"/>
</dbReference>
<feature type="non-terminal residue" evidence="12">
    <location>
        <position position="1"/>
    </location>
</feature>
<comment type="similarity">
    <text evidence="2 10">Belongs to the cytochrome c-type heme lyase family.</text>
</comment>
<dbReference type="InterPro" id="IPR000511">
    <property type="entry name" value="Holocyt_c/c1_synthase"/>
</dbReference>
<dbReference type="EMBL" id="KL142370">
    <property type="protein sequence ID" value="KDR81444.1"/>
    <property type="molecule type" value="Genomic_DNA"/>
</dbReference>
<comment type="catalytic activity">
    <reaction evidence="10">
        <text>holo-[cytochrome c] = apo-[cytochrome c] + heme b</text>
        <dbReference type="Rhea" id="RHEA:22648"/>
        <dbReference type="Rhea" id="RHEA-COMP:10725"/>
        <dbReference type="Rhea" id="RHEA-COMP:10726"/>
        <dbReference type="ChEBI" id="CHEBI:29950"/>
        <dbReference type="ChEBI" id="CHEBI:60344"/>
        <dbReference type="ChEBI" id="CHEBI:83739"/>
        <dbReference type="EC" id="4.4.1.17"/>
    </reaction>
</comment>
<keyword evidence="4 10" id="KW-0479">Metal-binding</keyword>
<name>A0A067TNJ5_GALM3</name>
<evidence type="ECO:0000256" key="11">
    <source>
        <dbReference type="SAM" id="MobiDB-lite"/>
    </source>
</evidence>
<accession>A0A067TNJ5</accession>
<comment type="subcellular location">
    <subcellularLocation>
        <location evidence="1 10">Mitochondrion inner membrane</location>
    </subcellularLocation>
</comment>
<sequence>MSGATTTTADRCPVDHSAPVQPAGQESCPVDHTTRSTWSRFMSSEARSPAALSRERETSSIPKPNDEKWVYPSEEQFFAAMARKNHNPQAADMKTIVPIHNAVNERAWHEILKWEAGRGGGTCGGVKLVNFKGKPSEKSPKARWNMLLGYAAPFDRHDWVVDRCGTHIRYIIDFYTGRSGGSSQEQVSFYLDVRPAPFVLIDVARASWYIIACIIER</sequence>
<dbReference type="EC" id="4.4.1.17" evidence="10"/>
<keyword evidence="13" id="KW-1185">Reference proteome</keyword>
<reference evidence="13" key="1">
    <citation type="journal article" date="2014" name="Proc. Natl. Acad. Sci. U.S.A.">
        <title>Extensive sampling of basidiomycete genomes demonstrates inadequacy of the white-rot/brown-rot paradigm for wood decay fungi.</title>
        <authorList>
            <person name="Riley R."/>
            <person name="Salamov A.A."/>
            <person name="Brown D.W."/>
            <person name="Nagy L.G."/>
            <person name="Floudas D."/>
            <person name="Held B.W."/>
            <person name="Levasseur A."/>
            <person name="Lombard V."/>
            <person name="Morin E."/>
            <person name="Otillar R."/>
            <person name="Lindquist E.A."/>
            <person name="Sun H."/>
            <person name="LaButti K.M."/>
            <person name="Schmutz J."/>
            <person name="Jabbour D."/>
            <person name="Luo H."/>
            <person name="Baker S.E."/>
            <person name="Pisabarro A.G."/>
            <person name="Walton J.D."/>
            <person name="Blanchette R.A."/>
            <person name="Henrissat B."/>
            <person name="Martin F."/>
            <person name="Cullen D."/>
            <person name="Hibbett D.S."/>
            <person name="Grigoriev I.V."/>
        </authorList>
    </citation>
    <scope>NUCLEOTIDE SEQUENCE [LARGE SCALE GENOMIC DNA]</scope>
    <source>
        <strain evidence="13">CBS 339.88</strain>
    </source>
</reference>
<dbReference type="PANTHER" id="PTHR12743">
    <property type="entry name" value="CYTOCHROME C1 HEME LYASE"/>
    <property type="match status" value="1"/>
</dbReference>
<comment type="function">
    <text evidence="10">Lyase that catalyzes the covalent linking of the heme group to the cytochrome C apoprotein to produce the mature functional cytochrome.</text>
</comment>
<evidence type="ECO:0000256" key="5">
    <source>
        <dbReference type="ARBA" id="ARBA00022792"/>
    </source>
</evidence>
<keyword evidence="5 10" id="KW-0999">Mitochondrion inner membrane</keyword>
<gene>
    <name evidence="12" type="ORF">GALMADRAFT_239359</name>
</gene>
<evidence type="ECO:0000256" key="8">
    <source>
        <dbReference type="ARBA" id="ARBA00023136"/>
    </source>
</evidence>
<evidence type="ECO:0000313" key="13">
    <source>
        <dbReference type="Proteomes" id="UP000027222"/>
    </source>
</evidence>
<evidence type="ECO:0000256" key="9">
    <source>
        <dbReference type="ARBA" id="ARBA00023239"/>
    </source>
</evidence>
<evidence type="ECO:0000256" key="3">
    <source>
        <dbReference type="ARBA" id="ARBA00022617"/>
    </source>
</evidence>
<keyword evidence="7 10" id="KW-0496">Mitochondrion</keyword>
<keyword evidence="3 10" id="KW-0349">Heme</keyword>
<evidence type="ECO:0000256" key="10">
    <source>
        <dbReference type="RuleBase" id="RU363130"/>
    </source>
</evidence>
<feature type="region of interest" description="Disordered" evidence="11">
    <location>
        <begin position="1"/>
        <end position="67"/>
    </location>
</feature>
<keyword evidence="6 10" id="KW-0408">Iron</keyword>
<dbReference type="PANTHER" id="PTHR12743:SF0">
    <property type="entry name" value="HOLOCYTOCHROME C-TYPE SYNTHASE"/>
    <property type="match status" value="1"/>
</dbReference>
<dbReference type="Pfam" id="PF01265">
    <property type="entry name" value="Cyto_heme_lyase"/>
    <property type="match status" value="2"/>
</dbReference>
<proteinExistence type="inferred from homology"/>
<evidence type="ECO:0000313" key="12">
    <source>
        <dbReference type="EMBL" id="KDR81444.1"/>
    </source>
</evidence>
<dbReference type="PROSITE" id="PS00822">
    <property type="entry name" value="CYTO_HEME_LYASE_2"/>
    <property type="match status" value="1"/>
</dbReference>
<dbReference type="AlphaFoldDB" id="A0A067TNJ5"/>